<keyword evidence="3" id="KW-1185">Reference proteome</keyword>
<dbReference type="PANTHER" id="PTHR21666">
    <property type="entry name" value="PEPTIDASE-RELATED"/>
    <property type="match status" value="1"/>
</dbReference>
<dbReference type="InterPro" id="IPR016047">
    <property type="entry name" value="M23ase_b-sheet_dom"/>
</dbReference>
<sequence length="360" mass="36498">MKGSSSGAALAVGAFLLAPILIVVLFLGAGGARAAESCGVTGGSVAVGSVPAKVGAFSGKQLENAAAIMKAAKDLKLPAAAQILGVQAAVGESTLNVIDHGDLAGPDSRGLFQQRDNGAWGSYSDRMDPYISATSFFKALSRVAGWEQLEPSTAIHRVQGNAVEDHYAQFRAPAAEVVKSLGGEVTAGIDASGACPSTGGSVVGELSGKWVHPLAGAVMSSGYGPRQAPAGTVGGVLANFHYGIDFATPGHAGTIVAVTDMKIVKVRNLDGTFGTGVTGQTTDGKLTIGYYHMEAGSVKVKEGDVVAAGTPLGTEGATGNVTGRHLHMEFFPGALPNPMVPINQTTDPARILNAQEVNFS</sequence>
<reference evidence="2 3" key="1">
    <citation type="submission" date="2018-11" db="EMBL/GenBank/DDBJ databases">
        <authorList>
            <person name="Criscuolo A."/>
        </authorList>
    </citation>
    <scope>NUCLEOTIDE SEQUENCE [LARGE SCALE GENOMIC DNA]</scope>
    <source>
        <strain evidence="2">AT11b</strain>
    </source>
</reference>
<dbReference type="InterPro" id="IPR050570">
    <property type="entry name" value="Cell_wall_metabolism_enzyme"/>
</dbReference>
<dbReference type="PANTHER" id="PTHR21666:SF270">
    <property type="entry name" value="MUREIN HYDROLASE ACTIVATOR ENVC"/>
    <property type="match status" value="1"/>
</dbReference>
<evidence type="ECO:0000313" key="2">
    <source>
        <dbReference type="EMBL" id="VDC33335.1"/>
    </source>
</evidence>
<evidence type="ECO:0000313" key="3">
    <source>
        <dbReference type="Proteomes" id="UP000280861"/>
    </source>
</evidence>
<dbReference type="InterPro" id="IPR011055">
    <property type="entry name" value="Dup_hybrid_motif"/>
</dbReference>
<dbReference type="EMBL" id="UXAU01000047">
    <property type="protein sequence ID" value="VDC33335.1"/>
    <property type="molecule type" value="Genomic_DNA"/>
</dbReference>
<dbReference type="RefSeq" id="WP_238989204.1">
    <property type="nucleotide sequence ID" value="NZ_CBCRYA010000038.1"/>
</dbReference>
<name>A0A3P5XSH0_9MICC</name>
<dbReference type="Pfam" id="PF01551">
    <property type="entry name" value="Peptidase_M23"/>
    <property type="match status" value="1"/>
</dbReference>
<dbReference type="CDD" id="cd12797">
    <property type="entry name" value="M23_peptidase"/>
    <property type="match status" value="1"/>
</dbReference>
<evidence type="ECO:0000259" key="1">
    <source>
        <dbReference type="Pfam" id="PF01551"/>
    </source>
</evidence>
<protein>
    <submittedName>
        <fullName evidence="2">Glycyl-glycine endopeptidase ALE-1</fullName>
        <ecNumber evidence="2">3.4.24.75</ecNumber>
    </submittedName>
</protein>
<proteinExistence type="predicted"/>
<dbReference type="AlphaFoldDB" id="A0A3P5XSH0"/>
<dbReference type="GO" id="GO:0004222">
    <property type="term" value="F:metalloendopeptidase activity"/>
    <property type="evidence" value="ECO:0007669"/>
    <property type="project" value="TreeGrafter"/>
</dbReference>
<dbReference type="Gene3D" id="2.70.70.10">
    <property type="entry name" value="Glucose Permease (Domain IIA)"/>
    <property type="match status" value="1"/>
</dbReference>
<accession>A0A3P5XSH0</accession>
<keyword evidence="2" id="KW-0378">Hydrolase</keyword>
<organism evidence="2 3">
    <name type="scientific">Arthrobacter ulcerisalmonis</name>
    <dbReference type="NCBI Taxonomy" id="2483813"/>
    <lineage>
        <taxon>Bacteria</taxon>
        <taxon>Bacillati</taxon>
        <taxon>Actinomycetota</taxon>
        <taxon>Actinomycetes</taxon>
        <taxon>Micrococcales</taxon>
        <taxon>Micrococcaceae</taxon>
        <taxon>Arthrobacter</taxon>
    </lineage>
</organism>
<dbReference type="SUPFAM" id="SSF51261">
    <property type="entry name" value="Duplicated hybrid motif"/>
    <property type="match status" value="1"/>
</dbReference>
<feature type="domain" description="M23ase beta-sheet core" evidence="1">
    <location>
        <begin position="240"/>
        <end position="330"/>
    </location>
</feature>
<dbReference type="Proteomes" id="UP000280861">
    <property type="component" value="Unassembled WGS sequence"/>
</dbReference>
<dbReference type="EC" id="3.4.24.75" evidence="2"/>
<gene>
    <name evidence="2" type="ORF">PSET11_03315</name>
</gene>